<dbReference type="EMBL" id="ADAQ01000012">
    <property type="protein sequence ID" value="EEY72077.1"/>
    <property type="molecule type" value="Genomic_DNA"/>
</dbReference>
<reference evidence="1 2" key="1">
    <citation type="submission" date="2009-10" db="EMBL/GenBank/DDBJ databases">
        <authorList>
            <consortium name="Los Alamos National Laboratory (LANL)"/>
            <consortium name="National Microbial Pathogen Data Resource (NMPDR)"/>
            <person name="Saunders E.H."/>
            <person name="Munk A.C."/>
            <person name="Tapia R."/>
            <person name="Green L."/>
            <person name="Rogers Y."/>
            <person name="Detter J.C."/>
            <person name="Bruce D."/>
            <person name="Brettin T.S."/>
            <person name="Colwell R.R."/>
            <person name="Huq A."/>
            <person name="Grim C.J."/>
            <person name="Hasan N.A."/>
            <person name="Bartels D."/>
            <person name="Vonstein V."/>
        </authorList>
    </citation>
    <scope>NUCLEOTIDE SEQUENCE [LARGE SCALE GENOMIC DNA]</scope>
    <source>
        <strain evidence="1 2">CIP 101886</strain>
    </source>
</reference>
<organism evidence="1 2">
    <name type="scientific">Grimontia hollisae CIP 101886</name>
    <dbReference type="NCBI Taxonomy" id="675812"/>
    <lineage>
        <taxon>Bacteria</taxon>
        <taxon>Pseudomonadati</taxon>
        <taxon>Pseudomonadota</taxon>
        <taxon>Gammaproteobacteria</taxon>
        <taxon>Vibrionales</taxon>
        <taxon>Vibrionaceae</taxon>
        <taxon>Grimontia</taxon>
    </lineage>
</organism>
<dbReference type="Proteomes" id="UP000003604">
    <property type="component" value="Unassembled WGS sequence"/>
</dbReference>
<gene>
    <name evidence="1" type="ORF">VHA_002499</name>
</gene>
<proteinExistence type="predicted"/>
<evidence type="ECO:0000313" key="2">
    <source>
        <dbReference type="Proteomes" id="UP000003604"/>
    </source>
</evidence>
<accession>D0I9G2</accession>
<evidence type="ECO:0000313" key="1">
    <source>
        <dbReference type="EMBL" id="EEY72077.1"/>
    </source>
</evidence>
<name>D0I9G2_GRIHO</name>
<sequence length="37" mass="4106">MVKTQETSRLTAADGRLVVNNPGSDLNRFIGFKNKNL</sequence>
<keyword evidence="2" id="KW-1185">Reference proteome</keyword>
<comment type="caution">
    <text evidence="1">The sequence shown here is derived from an EMBL/GenBank/DDBJ whole genome shotgun (WGS) entry which is preliminary data.</text>
</comment>
<protein>
    <submittedName>
        <fullName evidence="1">Uncharacterized protein</fullName>
    </submittedName>
</protein>
<dbReference type="AlphaFoldDB" id="D0I9G2"/>